<dbReference type="GeneID" id="54554669"/>
<evidence type="ECO:0000256" key="1">
    <source>
        <dbReference type="SAM" id="MobiDB-lite"/>
    </source>
</evidence>
<feature type="compositionally biased region" description="Low complexity" evidence="1">
    <location>
        <begin position="241"/>
        <end position="254"/>
    </location>
</feature>
<reference evidence="2" key="1">
    <citation type="journal article" date="2020" name="Stud. Mycol.">
        <title>101 Dothideomycetes genomes: a test case for predicting lifestyles and emergence of pathogens.</title>
        <authorList>
            <person name="Haridas S."/>
            <person name="Albert R."/>
            <person name="Binder M."/>
            <person name="Bloem J."/>
            <person name="Labutti K."/>
            <person name="Salamov A."/>
            <person name="Andreopoulos B."/>
            <person name="Baker S."/>
            <person name="Barry K."/>
            <person name="Bills G."/>
            <person name="Bluhm B."/>
            <person name="Cannon C."/>
            <person name="Castanera R."/>
            <person name="Culley D."/>
            <person name="Daum C."/>
            <person name="Ezra D."/>
            <person name="Gonzalez J."/>
            <person name="Henrissat B."/>
            <person name="Kuo A."/>
            <person name="Liang C."/>
            <person name="Lipzen A."/>
            <person name="Lutzoni F."/>
            <person name="Magnuson J."/>
            <person name="Mondo S."/>
            <person name="Nolan M."/>
            <person name="Ohm R."/>
            <person name="Pangilinan J."/>
            <person name="Park H.-J."/>
            <person name="Ramirez L."/>
            <person name="Alfaro M."/>
            <person name="Sun H."/>
            <person name="Tritt A."/>
            <person name="Yoshinaga Y."/>
            <person name="Zwiers L.-H."/>
            <person name="Turgeon B."/>
            <person name="Goodwin S."/>
            <person name="Spatafora J."/>
            <person name="Crous P."/>
            <person name="Grigoriev I."/>
        </authorList>
    </citation>
    <scope>NUCLEOTIDE SEQUENCE</scope>
    <source>
        <strain evidence="2">CBS 379.55</strain>
    </source>
</reference>
<gene>
    <name evidence="2" type="ORF">EI97DRAFT_465798</name>
</gene>
<sequence length="410" mass="44880">MAAPQSEREVNGAGKGDVSSCVTNLIHAFTNGLDIFKRLRERPRKRKARKQDQVEEISNDEMQLSNSLRKGPQDIGSCYSSHYGKAGDRFAKGDPIAHASLAETLIKLNTGLVNIIATFLNHDRKSDHLNLDYKSLTRLSNASRAEAIDSLNQLYQRLSQSQLQLSHQGRRCSHCGTVTISKHQDCCRRSGHDRLGARSDKKSRTSSPTRSNGPTVARVPIKSSSQTQLVIIRPRNPRKNSAGSTTSHASASSAVKPSALPHSNRKDPSRPPNTAIPTPRAVGRRRSSSADGSRPTTRPQPKHDTTLRLQVPAANPPPKPAPSIQKEAMPSSTMKRRAEKVTPSTFTFASDSTILGEIPERNWIQPFDYAEAERLNAEALANWVPATGGERVKPKKGLFGFLRRGTAVAS</sequence>
<evidence type="ECO:0000313" key="3">
    <source>
        <dbReference type="Proteomes" id="UP000800097"/>
    </source>
</evidence>
<accession>A0A6A6JQ62</accession>
<name>A0A6A6JQ62_WESOR</name>
<feature type="compositionally biased region" description="Polar residues" evidence="1">
    <location>
        <begin position="205"/>
        <end position="214"/>
    </location>
</feature>
<keyword evidence="3" id="KW-1185">Reference proteome</keyword>
<proteinExistence type="predicted"/>
<dbReference type="Proteomes" id="UP000800097">
    <property type="component" value="Unassembled WGS sequence"/>
</dbReference>
<dbReference type="AlphaFoldDB" id="A0A6A6JQ62"/>
<organism evidence="2 3">
    <name type="scientific">Westerdykella ornata</name>
    <dbReference type="NCBI Taxonomy" id="318751"/>
    <lineage>
        <taxon>Eukaryota</taxon>
        <taxon>Fungi</taxon>
        <taxon>Dikarya</taxon>
        <taxon>Ascomycota</taxon>
        <taxon>Pezizomycotina</taxon>
        <taxon>Dothideomycetes</taxon>
        <taxon>Pleosporomycetidae</taxon>
        <taxon>Pleosporales</taxon>
        <taxon>Sporormiaceae</taxon>
        <taxon>Westerdykella</taxon>
    </lineage>
</organism>
<feature type="compositionally biased region" description="Basic and acidic residues" evidence="1">
    <location>
        <begin position="189"/>
        <end position="203"/>
    </location>
</feature>
<dbReference type="PANTHER" id="PTHR42354">
    <property type="entry name" value="C2H2-TYPE DOMAIN-CONTAINING PROTEIN"/>
    <property type="match status" value="1"/>
</dbReference>
<evidence type="ECO:0000313" key="2">
    <source>
        <dbReference type="EMBL" id="KAF2278517.1"/>
    </source>
</evidence>
<protein>
    <submittedName>
        <fullName evidence="2">Uncharacterized protein</fullName>
    </submittedName>
</protein>
<dbReference type="PANTHER" id="PTHR42354:SF1">
    <property type="entry name" value="C2H2-TYPE DOMAIN-CONTAINING PROTEIN"/>
    <property type="match status" value="1"/>
</dbReference>
<dbReference type="EMBL" id="ML986488">
    <property type="protein sequence ID" value="KAF2278517.1"/>
    <property type="molecule type" value="Genomic_DNA"/>
</dbReference>
<dbReference type="RefSeq" id="XP_033656056.1">
    <property type="nucleotide sequence ID" value="XM_033801494.1"/>
</dbReference>
<feature type="region of interest" description="Disordered" evidence="1">
    <location>
        <begin position="43"/>
        <end position="72"/>
    </location>
</feature>
<dbReference type="OrthoDB" id="5226911at2759"/>
<feature type="region of interest" description="Disordered" evidence="1">
    <location>
        <begin position="189"/>
        <end position="342"/>
    </location>
</feature>